<keyword evidence="9" id="KW-1185">Reference proteome</keyword>
<evidence type="ECO:0000256" key="3">
    <source>
        <dbReference type="ARBA" id="ARBA00022692"/>
    </source>
</evidence>
<dbReference type="GO" id="GO:0005886">
    <property type="term" value="C:plasma membrane"/>
    <property type="evidence" value="ECO:0007669"/>
    <property type="project" value="UniProtKB-SubCell"/>
</dbReference>
<dbReference type="Pfam" id="PF00892">
    <property type="entry name" value="EamA"/>
    <property type="match status" value="2"/>
</dbReference>
<feature type="transmembrane region" description="Helical" evidence="6">
    <location>
        <begin position="182"/>
        <end position="202"/>
    </location>
</feature>
<evidence type="ECO:0000259" key="7">
    <source>
        <dbReference type="Pfam" id="PF00892"/>
    </source>
</evidence>
<dbReference type="AlphaFoldDB" id="A0A0H4IZL0"/>
<dbReference type="InterPro" id="IPR037185">
    <property type="entry name" value="EmrE-like"/>
</dbReference>
<keyword evidence="4 6" id="KW-1133">Transmembrane helix</keyword>
<dbReference type="PANTHER" id="PTHR32322">
    <property type="entry name" value="INNER MEMBRANE TRANSPORTER"/>
    <property type="match status" value="1"/>
</dbReference>
<feature type="transmembrane region" description="Helical" evidence="6">
    <location>
        <begin position="150"/>
        <end position="170"/>
    </location>
</feature>
<accession>A0A0H4IZL0</accession>
<dbReference type="SUPFAM" id="SSF103481">
    <property type="entry name" value="Multidrug resistance efflux transporter EmrE"/>
    <property type="match status" value="2"/>
</dbReference>
<dbReference type="InterPro" id="IPR050638">
    <property type="entry name" value="AA-Vitamin_Transporters"/>
</dbReference>
<feature type="domain" description="EamA" evidence="7">
    <location>
        <begin position="11"/>
        <end position="141"/>
    </location>
</feature>
<evidence type="ECO:0000256" key="5">
    <source>
        <dbReference type="ARBA" id="ARBA00023136"/>
    </source>
</evidence>
<sequence length="297" mass="33404">MQNSFKLRLLPILSVVLMTFFWGYNWVVMKQAVQLVGPWEFAFIRNFFGALILLVLLVFMQKSLKIINFKFVFLIGMFQMIGFTVLVLAALVHGGTAKTSVLTFTMPIWANLLALYFLKEKMTNKQILAIAVSLIGLILIFDPVHKNADFNSMLIAISAGFFWGCGVISVKKYNEKYPQVELLNLTAWQMLLGSLPIFIVILAKGIEIYEINPYFWKASLYNIIFCNALAWLLWNYGVKNLKTGEVSTISLLAPVIGSLAAFLELHEALKINEGIGLIMILCGVLFTILLASREGSK</sequence>
<evidence type="ECO:0000256" key="1">
    <source>
        <dbReference type="ARBA" id="ARBA00004651"/>
    </source>
</evidence>
<feature type="transmembrane region" description="Helical" evidence="6">
    <location>
        <begin position="127"/>
        <end position="144"/>
    </location>
</feature>
<feature type="transmembrane region" description="Helical" evidence="6">
    <location>
        <begin position="275"/>
        <end position="292"/>
    </location>
</feature>
<feature type="transmembrane region" description="Helical" evidence="6">
    <location>
        <begin position="214"/>
        <end position="234"/>
    </location>
</feature>
<feature type="transmembrane region" description="Helical" evidence="6">
    <location>
        <begin position="7"/>
        <end position="27"/>
    </location>
</feature>
<dbReference type="PANTHER" id="PTHR32322:SF18">
    <property type="entry name" value="S-ADENOSYLMETHIONINE_S-ADENOSYLHOMOCYSTEINE TRANSPORTER"/>
    <property type="match status" value="1"/>
</dbReference>
<feature type="transmembrane region" description="Helical" evidence="6">
    <location>
        <begin position="39"/>
        <end position="59"/>
    </location>
</feature>
<dbReference type="EMBL" id="CP011002">
    <property type="protein sequence ID" value="AKO65939.1"/>
    <property type="molecule type" value="Genomic_DNA"/>
</dbReference>
<gene>
    <name evidence="8" type="ORF">VI33_04290</name>
</gene>
<feature type="transmembrane region" description="Helical" evidence="6">
    <location>
        <begin position="246"/>
        <end position="263"/>
    </location>
</feature>
<keyword evidence="3 6" id="KW-0812">Transmembrane</keyword>
<keyword evidence="5 6" id="KW-0472">Membrane</keyword>
<name>A0A0H4IZL0_9PROT</name>
<comment type="subcellular location">
    <subcellularLocation>
        <location evidence="1">Cell membrane</location>
        <topology evidence="1">Multi-pass membrane protein</topology>
    </subcellularLocation>
</comment>
<feature type="transmembrane region" description="Helical" evidence="6">
    <location>
        <begin position="71"/>
        <end position="93"/>
    </location>
</feature>
<dbReference type="PATRIC" id="fig|1623450.3.peg.851"/>
<dbReference type="OrthoDB" id="5430053at2"/>
<keyword evidence="2" id="KW-1003">Cell membrane</keyword>
<evidence type="ECO:0000256" key="6">
    <source>
        <dbReference type="SAM" id="Phobius"/>
    </source>
</evidence>
<evidence type="ECO:0000256" key="4">
    <source>
        <dbReference type="ARBA" id="ARBA00022989"/>
    </source>
</evidence>
<reference evidence="8 9" key="1">
    <citation type="submission" date="2015-03" db="EMBL/GenBank/DDBJ databases">
        <title>Comparative analysis of the OM43 clade including a novel species from Red Sea uncovers genomic and metabolic diversity among marine methylotrophs.</title>
        <authorList>
            <person name="Jimenez-Infante F."/>
            <person name="Ngugi D.K."/>
            <person name="Vinu M."/>
            <person name="Alam I."/>
            <person name="Kamau A."/>
            <person name="Blom J."/>
            <person name="Bajic V.B."/>
            <person name="Stingl U."/>
        </authorList>
    </citation>
    <scope>NUCLEOTIDE SEQUENCE [LARGE SCALE GENOMIC DNA]</scope>
    <source>
        <strain evidence="8 9">MBRSH7</strain>
    </source>
</reference>
<evidence type="ECO:0000256" key="2">
    <source>
        <dbReference type="ARBA" id="ARBA00022475"/>
    </source>
</evidence>
<feature type="transmembrane region" description="Helical" evidence="6">
    <location>
        <begin position="99"/>
        <end position="118"/>
    </location>
</feature>
<feature type="domain" description="EamA" evidence="7">
    <location>
        <begin position="153"/>
        <end position="288"/>
    </location>
</feature>
<protein>
    <recommendedName>
        <fullName evidence="7">EamA domain-containing protein</fullName>
    </recommendedName>
</protein>
<dbReference type="InterPro" id="IPR000620">
    <property type="entry name" value="EamA_dom"/>
</dbReference>
<dbReference type="Proteomes" id="UP000066549">
    <property type="component" value="Chromosome"/>
</dbReference>
<evidence type="ECO:0000313" key="9">
    <source>
        <dbReference type="Proteomes" id="UP000066549"/>
    </source>
</evidence>
<evidence type="ECO:0000313" key="8">
    <source>
        <dbReference type="EMBL" id="AKO65939.1"/>
    </source>
</evidence>
<proteinExistence type="predicted"/>
<organism evidence="8 9">
    <name type="scientific">Methylophilales bacterium MBRS-H7</name>
    <dbReference type="NCBI Taxonomy" id="1623450"/>
    <lineage>
        <taxon>Bacteria</taxon>
        <taxon>Pseudomonadati</taxon>
        <taxon>Pseudomonadota</taxon>
        <taxon>Betaproteobacteria</taxon>
        <taxon>Nitrosomonadales</taxon>
        <taxon>OM43 clade</taxon>
    </lineage>
</organism>